<organism evidence="1">
    <name type="scientific">mine drainage metagenome</name>
    <dbReference type="NCBI Taxonomy" id="410659"/>
    <lineage>
        <taxon>unclassified sequences</taxon>
        <taxon>metagenomes</taxon>
        <taxon>ecological metagenomes</taxon>
    </lineage>
</organism>
<accession>A0A1J5P6G3</accession>
<sequence>MHADIADQNGILGQGLVDLGGRALRIDRRSVVRKAGSNELVPFLAIGVDLRQPFLAGIGAFGQVGAAVEFGVNLAQKSEYVGHQAERDRIIATDLLGVDVDVNEPGRRNGEGIAGNPGTGRAIVKAHTQSQ</sequence>
<dbReference type="EMBL" id="MLJW01009054">
    <property type="protein sequence ID" value="OIQ63383.1"/>
    <property type="molecule type" value="Genomic_DNA"/>
</dbReference>
<protein>
    <submittedName>
        <fullName evidence="1">Uncharacterized protein</fullName>
    </submittedName>
</protein>
<dbReference type="AlphaFoldDB" id="A0A1J5P6G3"/>
<proteinExistence type="predicted"/>
<gene>
    <name evidence="1" type="ORF">GALL_550760</name>
</gene>
<reference evidence="1" key="1">
    <citation type="submission" date="2016-10" db="EMBL/GenBank/DDBJ databases">
        <title>Sequence of Gallionella enrichment culture.</title>
        <authorList>
            <person name="Poehlein A."/>
            <person name="Muehling M."/>
            <person name="Daniel R."/>
        </authorList>
    </citation>
    <scope>NUCLEOTIDE SEQUENCE</scope>
</reference>
<comment type="caution">
    <text evidence="1">The sequence shown here is derived from an EMBL/GenBank/DDBJ whole genome shotgun (WGS) entry which is preliminary data.</text>
</comment>
<evidence type="ECO:0000313" key="1">
    <source>
        <dbReference type="EMBL" id="OIQ63383.1"/>
    </source>
</evidence>
<name>A0A1J5P6G3_9ZZZZ</name>